<evidence type="ECO:0000256" key="2">
    <source>
        <dbReference type="RuleBase" id="RU102079"/>
    </source>
</evidence>
<dbReference type="SUPFAM" id="SSF49899">
    <property type="entry name" value="Concanavalin A-like lectins/glucanases"/>
    <property type="match status" value="1"/>
</dbReference>
<dbReference type="PROSITE" id="PS51304">
    <property type="entry name" value="GALECTIN"/>
    <property type="match status" value="1"/>
</dbReference>
<dbReference type="GO" id="GO:0030246">
    <property type="term" value="F:carbohydrate binding"/>
    <property type="evidence" value="ECO:0007669"/>
    <property type="project" value="UniProtKB-UniRule"/>
</dbReference>
<dbReference type="Proteomes" id="UP000887563">
    <property type="component" value="Unplaced"/>
</dbReference>
<organism evidence="4 5">
    <name type="scientific">Meloidogyne incognita</name>
    <name type="common">Southern root-knot nematode worm</name>
    <name type="synonym">Oxyuris incognita</name>
    <dbReference type="NCBI Taxonomy" id="6306"/>
    <lineage>
        <taxon>Eukaryota</taxon>
        <taxon>Metazoa</taxon>
        <taxon>Ecdysozoa</taxon>
        <taxon>Nematoda</taxon>
        <taxon>Chromadorea</taxon>
        <taxon>Rhabditida</taxon>
        <taxon>Tylenchina</taxon>
        <taxon>Tylenchomorpha</taxon>
        <taxon>Tylenchoidea</taxon>
        <taxon>Meloidogynidae</taxon>
        <taxon>Meloidogyninae</taxon>
        <taxon>Meloidogyne</taxon>
        <taxon>Meloidogyne incognita group</taxon>
    </lineage>
</organism>
<accession>A0A914KG13</accession>
<dbReference type="WBParaSite" id="Minc3s00004g00257">
    <property type="protein sequence ID" value="Minc3s00004g00257"/>
    <property type="gene ID" value="Minc3s00004g00257"/>
</dbReference>
<dbReference type="InterPro" id="IPR013320">
    <property type="entry name" value="ConA-like_dom_sf"/>
</dbReference>
<dbReference type="Pfam" id="PF00337">
    <property type="entry name" value="Gal-bind_lectin"/>
    <property type="match status" value="1"/>
</dbReference>
<name>A0A914KG13_MELIC</name>
<keyword evidence="4" id="KW-1185">Reference proteome</keyword>
<dbReference type="InterPro" id="IPR001079">
    <property type="entry name" value="Galectin_CRD"/>
</dbReference>
<feature type="domain" description="Galectin" evidence="3">
    <location>
        <begin position="1"/>
        <end position="83"/>
    </location>
</feature>
<evidence type="ECO:0000313" key="5">
    <source>
        <dbReference type="WBParaSite" id="Minc3s00004g00257"/>
    </source>
</evidence>
<evidence type="ECO:0000256" key="1">
    <source>
        <dbReference type="ARBA" id="ARBA00022734"/>
    </source>
</evidence>
<dbReference type="AlphaFoldDB" id="A0A914KG13"/>
<protein>
    <recommendedName>
        <fullName evidence="2">Galectin</fullName>
    </recommendedName>
</protein>
<proteinExistence type="predicted"/>
<dbReference type="Gene3D" id="2.60.120.200">
    <property type="match status" value="1"/>
</dbReference>
<evidence type="ECO:0000313" key="4">
    <source>
        <dbReference type="Proteomes" id="UP000887563"/>
    </source>
</evidence>
<keyword evidence="1 2" id="KW-0430">Lectin</keyword>
<reference evidence="5" key="1">
    <citation type="submission" date="2022-11" db="UniProtKB">
        <authorList>
            <consortium name="WormBaseParasite"/>
        </authorList>
    </citation>
    <scope>IDENTIFICATION</scope>
</reference>
<sequence length="83" mass="9412">MPCNGTVSYIQRGTSSLILNSFINNQWGKDEIHLNPVGTGVDIKVLVYATEEYYIINVNGGDNIYYQHRLPPWTVNYITASLF</sequence>
<evidence type="ECO:0000259" key="3">
    <source>
        <dbReference type="PROSITE" id="PS51304"/>
    </source>
</evidence>